<dbReference type="PANTHER" id="PTHR43030:SF1">
    <property type="entry name" value="PHOSPHOENOLPYRUVATE SYNTHASE"/>
    <property type="match status" value="1"/>
</dbReference>
<feature type="region of interest" description="Disordered" evidence="16">
    <location>
        <begin position="771"/>
        <end position="803"/>
    </location>
</feature>
<dbReference type="PANTHER" id="PTHR43030">
    <property type="entry name" value="PHOSPHOENOLPYRUVATE SYNTHASE"/>
    <property type="match status" value="1"/>
</dbReference>
<evidence type="ECO:0000256" key="4">
    <source>
        <dbReference type="ARBA" id="ARBA00007837"/>
    </source>
</evidence>
<comment type="cofactor">
    <cofactor evidence="1 15">
        <name>Mg(2+)</name>
        <dbReference type="ChEBI" id="CHEBI:18420"/>
    </cofactor>
</comment>
<dbReference type="InterPro" id="IPR008279">
    <property type="entry name" value="PEP-util_enz_mobile_dom"/>
</dbReference>
<protein>
    <recommendedName>
        <fullName evidence="6 15">Phosphoenolpyruvate synthase</fullName>
        <shortName evidence="15">PEP synthase</shortName>
        <ecNumber evidence="5 15">2.7.9.2</ecNumber>
    </recommendedName>
    <alternativeName>
        <fullName evidence="13 15">Pyruvate, water dikinase</fullName>
    </alternativeName>
</protein>
<organism evidence="20 21">
    <name type="scientific">Actinomycetospora chlora</name>
    <dbReference type="NCBI Taxonomy" id="663608"/>
    <lineage>
        <taxon>Bacteria</taxon>
        <taxon>Bacillati</taxon>
        <taxon>Actinomycetota</taxon>
        <taxon>Actinomycetes</taxon>
        <taxon>Pseudonocardiales</taxon>
        <taxon>Pseudonocardiaceae</taxon>
        <taxon>Actinomycetospora</taxon>
    </lineage>
</organism>
<keyword evidence="9 15" id="KW-0547">Nucleotide-binding</keyword>
<evidence type="ECO:0000256" key="15">
    <source>
        <dbReference type="PIRNR" id="PIRNR000854"/>
    </source>
</evidence>
<evidence type="ECO:0000256" key="10">
    <source>
        <dbReference type="ARBA" id="ARBA00022777"/>
    </source>
</evidence>
<dbReference type="InterPro" id="IPR002192">
    <property type="entry name" value="PPDK_AMP/ATP-bd"/>
</dbReference>
<dbReference type="Pfam" id="PF00391">
    <property type="entry name" value="PEP-utilizers"/>
    <property type="match status" value="1"/>
</dbReference>
<keyword evidence="8 15" id="KW-0479">Metal-binding</keyword>
<evidence type="ECO:0000259" key="19">
    <source>
        <dbReference type="Pfam" id="PF02896"/>
    </source>
</evidence>
<feature type="compositionally biased region" description="Low complexity" evidence="16">
    <location>
        <begin position="786"/>
        <end position="803"/>
    </location>
</feature>
<dbReference type="EMBL" id="BAABHO010000019">
    <property type="protein sequence ID" value="GAA4790826.1"/>
    <property type="molecule type" value="Genomic_DNA"/>
</dbReference>
<dbReference type="InterPro" id="IPR023151">
    <property type="entry name" value="PEP_util_CS"/>
</dbReference>
<feature type="domain" description="PEP-utilising enzyme mobile" evidence="17">
    <location>
        <begin position="365"/>
        <end position="435"/>
    </location>
</feature>
<evidence type="ECO:0000256" key="12">
    <source>
        <dbReference type="ARBA" id="ARBA00022842"/>
    </source>
</evidence>
<dbReference type="Gene3D" id="3.30.1490.20">
    <property type="entry name" value="ATP-grasp fold, A domain"/>
    <property type="match status" value="1"/>
</dbReference>
<evidence type="ECO:0000256" key="8">
    <source>
        <dbReference type="ARBA" id="ARBA00022723"/>
    </source>
</evidence>
<comment type="caution">
    <text evidence="20">The sequence shown here is derived from an EMBL/GenBank/DDBJ whole genome shotgun (WGS) entry which is preliminary data.</text>
</comment>
<dbReference type="SUPFAM" id="SSF51621">
    <property type="entry name" value="Phosphoenolpyruvate/pyruvate domain"/>
    <property type="match status" value="1"/>
</dbReference>
<dbReference type="RefSeq" id="WP_425550055.1">
    <property type="nucleotide sequence ID" value="NZ_BAABHO010000019.1"/>
</dbReference>
<evidence type="ECO:0000256" key="16">
    <source>
        <dbReference type="SAM" id="MobiDB-lite"/>
    </source>
</evidence>
<keyword evidence="10 15" id="KW-0418">Kinase</keyword>
<evidence type="ECO:0000256" key="6">
    <source>
        <dbReference type="ARBA" id="ARBA00021623"/>
    </source>
</evidence>
<proteinExistence type="inferred from homology"/>
<dbReference type="Gene3D" id="3.30.470.20">
    <property type="entry name" value="ATP-grasp fold, B domain"/>
    <property type="match status" value="1"/>
</dbReference>
<dbReference type="InterPro" id="IPR000121">
    <property type="entry name" value="PEP_util_C"/>
</dbReference>
<evidence type="ECO:0000256" key="5">
    <source>
        <dbReference type="ARBA" id="ARBA00011996"/>
    </source>
</evidence>
<keyword evidence="21" id="KW-1185">Reference proteome</keyword>
<keyword evidence="12 15" id="KW-0460">Magnesium</keyword>
<evidence type="ECO:0000256" key="1">
    <source>
        <dbReference type="ARBA" id="ARBA00001946"/>
    </source>
</evidence>
<keyword evidence="7 15" id="KW-0808">Transferase</keyword>
<dbReference type="InterPro" id="IPR036637">
    <property type="entry name" value="Phosphohistidine_dom_sf"/>
</dbReference>
<dbReference type="InterPro" id="IPR040442">
    <property type="entry name" value="Pyrv_kinase-like_dom_sf"/>
</dbReference>
<feature type="domain" description="PEP-utilising enzyme C-terminal" evidence="19">
    <location>
        <begin position="478"/>
        <end position="764"/>
    </location>
</feature>
<evidence type="ECO:0000256" key="9">
    <source>
        <dbReference type="ARBA" id="ARBA00022741"/>
    </source>
</evidence>
<dbReference type="NCBIfam" id="NF005057">
    <property type="entry name" value="PRK06464.1"/>
    <property type="match status" value="1"/>
</dbReference>
<keyword evidence="11 15" id="KW-0067">ATP-binding</keyword>
<dbReference type="EC" id="2.7.9.2" evidence="5 15"/>
<gene>
    <name evidence="20" type="primary">ppsA_1</name>
    <name evidence="20" type="ORF">GCM10023200_27400</name>
</gene>
<dbReference type="Pfam" id="PF02896">
    <property type="entry name" value="PEP-utilizers_C"/>
    <property type="match status" value="1"/>
</dbReference>
<evidence type="ECO:0000256" key="7">
    <source>
        <dbReference type="ARBA" id="ARBA00022679"/>
    </source>
</evidence>
<dbReference type="SUPFAM" id="SSF56059">
    <property type="entry name" value="Glutathione synthetase ATP-binding domain-like"/>
    <property type="match status" value="1"/>
</dbReference>
<comment type="similarity">
    <text evidence="4 15">Belongs to the PEP-utilizing enzyme family.</text>
</comment>
<dbReference type="PIRSF" id="PIRSF000854">
    <property type="entry name" value="PEP_synthase"/>
    <property type="match status" value="1"/>
</dbReference>
<comment type="pathway">
    <text evidence="3 15">Carbohydrate biosynthesis; gluconeogenesis.</text>
</comment>
<evidence type="ECO:0000313" key="20">
    <source>
        <dbReference type="EMBL" id="GAA4790826.1"/>
    </source>
</evidence>
<comment type="catalytic activity">
    <reaction evidence="14 15">
        <text>pyruvate + ATP + H2O = phosphoenolpyruvate + AMP + phosphate + 2 H(+)</text>
        <dbReference type="Rhea" id="RHEA:11364"/>
        <dbReference type="ChEBI" id="CHEBI:15361"/>
        <dbReference type="ChEBI" id="CHEBI:15377"/>
        <dbReference type="ChEBI" id="CHEBI:15378"/>
        <dbReference type="ChEBI" id="CHEBI:30616"/>
        <dbReference type="ChEBI" id="CHEBI:43474"/>
        <dbReference type="ChEBI" id="CHEBI:58702"/>
        <dbReference type="ChEBI" id="CHEBI:456215"/>
        <dbReference type="EC" id="2.7.9.2"/>
    </reaction>
</comment>
<comment type="function">
    <text evidence="2 15">Catalyzes the phosphorylation of pyruvate to phosphoenolpyruvate.</text>
</comment>
<dbReference type="PROSITE" id="PS00742">
    <property type="entry name" value="PEP_ENZYMES_2"/>
    <property type="match status" value="1"/>
</dbReference>
<evidence type="ECO:0000256" key="14">
    <source>
        <dbReference type="ARBA" id="ARBA00047700"/>
    </source>
</evidence>
<sequence length="803" mass="83933">MSTPVSTTVERPTGAAVRPLGELRAADSGEVGGKAAHLGELIGAHFPVPDGFVLPAGAYRAAMDAAGVRAALAAGHEEALAAGPDRLPALCAALAERVRGTGMPAALEEHVHAAWKALGEPVVAVRSSAVGEDGARASFAGMNASFTNVRTAEELVHRIVDCWASLFGARVVAYRSARGYRDEPAIAVVVQAMVPADRAGVAFTADPRTGDRSRVLVEAALGQGEVVVGGTVEPDTYEVEADGLRLRSMRVGHQTHEVVRGPDGADRTVPLDPARGDAPVLTPDEVVAVAELARRVEAHYGRPQDVEWAYAGDRLWLVQARPVTTGADTAAPAGGVLLRGLPATPGRATGPVRVLHSPDEGAELRPGEVLVAPLTNPDWLPTLRRAAAIVTDTGGATCHAAIAARELGVPCVVGTRRATSVLADGRVVTVDGGAGEVLDGERPAGGVVATRPVGAVVRPDGPPVLGGVAAEAVAPLGTEVHVNLALPEAAERVAARPGVDGVGLLRAEFLLTAALGGVHPREVVARGEQDRFVDRVAEAVGTIATAFAPRPVLYRTTDLRSNEFRGLTGGERHEPAENNPMIGFRGAYRYLREPEVFALELRALARVRERSPNLHVMLPFVRTRWELEACLEVVDAGPLGRQRGLQRWLTAEVPSVVYWLPEYVACGIDGVSIGSNDLTQLVLGVDRDSERCAEVYDEADAAVVDAIECIIATARRLGVPSSLCGQAPSRRPEFAEVLVRAGIDAVSVDPHAVDAVRAAIGHAERRVLLGAARSTAEPAGPPAPRRGPSARSAARTGRPTVEA</sequence>
<dbReference type="SUPFAM" id="SSF52009">
    <property type="entry name" value="Phosphohistidine domain"/>
    <property type="match status" value="1"/>
</dbReference>
<evidence type="ECO:0000256" key="11">
    <source>
        <dbReference type="ARBA" id="ARBA00022840"/>
    </source>
</evidence>
<dbReference type="Gene3D" id="3.50.30.10">
    <property type="entry name" value="Phosphohistidine domain"/>
    <property type="match status" value="1"/>
</dbReference>
<dbReference type="Proteomes" id="UP001500928">
    <property type="component" value="Unassembled WGS sequence"/>
</dbReference>
<dbReference type="InterPro" id="IPR006319">
    <property type="entry name" value="PEP_synth"/>
</dbReference>
<dbReference type="InterPro" id="IPR013815">
    <property type="entry name" value="ATP_grasp_subdomain_1"/>
</dbReference>
<evidence type="ECO:0000256" key="13">
    <source>
        <dbReference type="ARBA" id="ARBA00033470"/>
    </source>
</evidence>
<evidence type="ECO:0000256" key="2">
    <source>
        <dbReference type="ARBA" id="ARBA00002988"/>
    </source>
</evidence>
<feature type="domain" description="Pyruvate phosphate dikinase AMP/ATP-binding" evidence="18">
    <location>
        <begin position="30"/>
        <end position="329"/>
    </location>
</feature>
<accession>A0ABP9B547</accession>
<reference evidence="21" key="1">
    <citation type="journal article" date="2019" name="Int. J. Syst. Evol. Microbiol.">
        <title>The Global Catalogue of Microorganisms (GCM) 10K type strain sequencing project: providing services to taxonomists for standard genome sequencing and annotation.</title>
        <authorList>
            <consortium name="The Broad Institute Genomics Platform"/>
            <consortium name="The Broad Institute Genome Sequencing Center for Infectious Disease"/>
            <person name="Wu L."/>
            <person name="Ma J."/>
        </authorList>
    </citation>
    <scope>NUCLEOTIDE SEQUENCE [LARGE SCALE GENOMIC DNA]</scope>
    <source>
        <strain evidence="21">JCM 17979</strain>
    </source>
</reference>
<name>A0ABP9B547_9PSEU</name>
<evidence type="ECO:0000256" key="3">
    <source>
        <dbReference type="ARBA" id="ARBA00004742"/>
    </source>
</evidence>
<evidence type="ECO:0000259" key="17">
    <source>
        <dbReference type="Pfam" id="PF00391"/>
    </source>
</evidence>
<evidence type="ECO:0000313" key="21">
    <source>
        <dbReference type="Proteomes" id="UP001500928"/>
    </source>
</evidence>
<dbReference type="Gene3D" id="3.20.20.60">
    <property type="entry name" value="Phosphoenolpyruvate-binding domains"/>
    <property type="match status" value="1"/>
</dbReference>
<evidence type="ECO:0000259" key="18">
    <source>
        <dbReference type="Pfam" id="PF01326"/>
    </source>
</evidence>
<dbReference type="Pfam" id="PF01326">
    <property type="entry name" value="PPDK_N"/>
    <property type="match status" value="1"/>
</dbReference>
<dbReference type="InterPro" id="IPR015813">
    <property type="entry name" value="Pyrv/PenolPyrv_kinase-like_dom"/>
</dbReference>